<evidence type="ECO:0000259" key="7">
    <source>
        <dbReference type="Pfam" id="PF12719"/>
    </source>
</evidence>
<dbReference type="InterPro" id="IPR016024">
    <property type="entry name" value="ARM-type_fold"/>
</dbReference>
<dbReference type="SUPFAM" id="SSF48371">
    <property type="entry name" value="ARM repeat"/>
    <property type="match status" value="1"/>
</dbReference>
<comment type="caution">
    <text evidence="8">The sequence shown here is derived from an EMBL/GenBank/DDBJ whole genome shotgun (WGS) entry which is preliminary data.</text>
</comment>
<evidence type="ECO:0000256" key="5">
    <source>
        <dbReference type="ARBA" id="ARBA00023067"/>
    </source>
</evidence>
<dbReference type="InterPro" id="IPR027165">
    <property type="entry name" value="CND3"/>
</dbReference>
<name>A0A0C2JND3_THEKT</name>
<dbReference type="EMBL" id="JWZT01001940">
    <property type="protein sequence ID" value="KII70883.1"/>
    <property type="molecule type" value="Genomic_DNA"/>
</dbReference>
<dbReference type="GO" id="GO:0007076">
    <property type="term" value="P:mitotic chromosome condensation"/>
    <property type="evidence" value="ECO:0007669"/>
    <property type="project" value="InterPro"/>
</dbReference>
<dbReference type="Pfam" id="PF12719">
    <property type="entry name" value="Cnd3"/>
    <property type="match status" value="1"/>
</dbReference>
<feature type="domain" description="Nuclear condensin complex subunit 3 C-terminal" evidence="7">
    <location>
        <begin position="225"/>
        <end position="492"/>
    </location>
</feature>
<accession>A0A0C2JND3</accession>
<comment type="subcellular location">
    <subcellularLocation>
        <location evidence="1">Chromosome</location>
    </subcellularLocation>
</comment>
<keyword evidence="6" id="KW-0131">Cell cycle</keyword>
<organism evidence="8 9">
    <name type="scientific">Thelohanellus kitauei</name>
    <name type="common">Myxosporean</name>
    <dbReference type="NCBI Taxonomy" id="669202"/>
    <lineage>
        <taxon>Eukaryota</taxon>
        <taxon>Metazoa</taxon>
        <taxon>Cnidaria</taxon>
        <taxon>Myxozoa</taxon>
        <taxon>Myxosporea</taxon>
        <taxon>Bivalvulida</taxon>
        <taxon>Platysporina</taxon>
        <taxon>Myxobolidae</taxon>
        <taxon>Thelohanellus</taxon>
    </lineage>
</organism>
<evidence type="ECO:0000256" key="3">
    <source>
        <dbReference type="ARBA" id="ARBA00022618"/>
    </source>
</evidence>
<dbReference type="InterPro" id="IPR025977">
    <property type="entry name" value="Cnd3_C"/>
</dbReference>
<proteinExistence type="predicted"/>
<keyword evidence="2" id="KW-0158">Chromosome</keyword>
<dbReference type="GO" id="GO:0000793">
    <property type="term" value="C:condensed chromosome"/>
    <property type="evidence" value="ECO:0007669"/>
    <property type="project" value="TreeGrafter"/>
</dbReference>
<evidence type="ECO:0000256" key="1">
    <source>
        <dbReference type="ARBA" id="ARBA00004286"/>
    </source>
</evidence>
<dbReference type="PANTHER" id="PTHR14418">
    <property type="entry name" value="CONDENSIN COMPLEX SUBUNIT 3-RELATED"/>
    <property type="match status" value="1"/>
</dbReference>
<gene>
    <name evidence="8" type="ORF">RF11_04317</name>
</gene>
<keyword evidence="4" id="KW-0498">Mitosis</keyword>
<evidence type="ECO:0000256" key="2">
    <source>
        <dbReference type="ARBA" id="ARBA00022454"/>
    </source>
</evidence>
<keyword evidence="5" id="KW-0226">DNA condensation</keyword>
<protein>
    <submittedName>
        <fullName evidence="8">Condensin complex subunit 3</fullName>
    </submittedName>
</protein>
<dbReference type="GO" id="GO:0051301">
    <property type="term" value="P:cell division"/>
    <property type="evidence" value="ECO:0007669"/>
    <property type="project" value="UniProtKB-KW"/>
</dbReference>
<evidence type="ECO:0000256" key="6">
    <source>
        <dbReference type="ARBA" id="ARBA00023306"/>
    </source>
</evidence>
<dbReference type="PANTHER" id="PTHR14418:SF5">
    <property type="entry name" value="CONDENSIN COMPLEX SUBUNIT 3"/>
    <property type="match status" value="1"/>
</dbReference>
<dbReference type="Proteomes" id="UP000031668">
    <property type="component" value="Unassembled WGS sequence"/>
</dbReference>
<evidence type="ECO:0000313" key="9">
    <source>
        <dbReference type="Proteomes" id="UP000031668"/>
    </source>
</evidence>
<sequence>MFKLLLVDSWFLNSCEGGLDELIDYFDIIEENELLERVIHFILSNLDLDALDKILNIVLCDAYDQNEIRVSGRDQIFIFCQILKHLQTRTELLVRYSSRIPEISKICELIDVIFLQDNEDLALCQLFSVLRYYELNDEAGRKLVIELTLKLLSKPTSLSLKLIYEVVKTYVHFATSHRRTLDTIVELISEIRQPLNTSGTFTQATQRGDDNSQAGPENLQVLITCLSIVTEVLKARSLDLSTPSSTSLLQSFILPLIQDNRSDVRAEAVKCLSLFCIYVKNYAVQYLMLLANVVQFDSIEISSIAISAIFDILTLYGFSICENEENEQTVIDMLLELADKASTPDLQVILIAGMAKLFLFKRVTSAKILALLIWSLIDPTCESNPKKSLVLSQFFHIFLSEKFLDSFDLFTEACVLFLTRFTDEYDGTAASVNNLANMFSNFTKVDLSKLNGENLQPTTREKLVLALLERLVISESDEEIKIIIKVLASFNILVATQEGTSKSINLIEQAVSKLETQDKRTIKLAEKIKSCLLNQSLLSLTESRIENTTVAESI</sequence>
<keyword evidence="9" id="KW-1185">Reference proteome</keyword>
<keyword evidence="3" id="KW-0132">Cell division</keyword>
<evidence type="ECO:0000256" key="4">
    <source>
        <dbReference type="ARBA" id="ARBA00022776"/>
    </source>
</evidence>
<reference evidence="8 9" key="1">
    <citation type="journal article" date="2014" name="Genome Biol. Evol.">
        <title>The genome of the myxosporean Thelohanellus kitauei shows adaptations to nutrient acquisition within its fish host.</title>
        <authorList>
            <person name="Yang Y."/>
            <person name="Xiong J."/>
            <person name="Zhou Z."/>
            <person name="Huo F."/>
            <person name="Miao W."/>
            <person name="Ran C."/>
            <person name="Liu Y."/>
            <person name="Zhang J."/>
            <person name="Feng J."/>
            <person name="Wang M."/>
            <person name="Wang M."/>
            <person name="Wang L."/>
            <person name="Yao B."/>
        </authorList>
    </citation>
    <scope>NUCLEOTIDE SEQUENCE [LARGE SCALE GENOMIC DNA]</scope>
    <source>
        <strain evidence="8">Wuqing</strain>
    </source>
</reference>
<dbReference type="GO" id="GO:0000796">
    <property type="term" value="C:condensin complex"/>
    <property type="evidence" value="ECO:0007669"/>
    <property type="project" value="InterPro"/>
</dbReference>
<evidence type="ECO:0000313" key="8">
    <source>
        <dbReference type="EMBL" id="KII70883.1"/>
    </source>
</evidence>
<dbReference type="AlphaFoldDB" id="A0A0C2JND3"/>